<dbReference type="PRINTS" id="PR00973">
    <property type="entry name" value="RIBOSOMALS17"/>
</dbReference>
<sequence>MAKKKLQGKIVSDKMNKTRVVLVSRLKKHPKYGKYFEVSTRIKAHDENNEFNKGEEVIIEETRPLSREKRWKIVKKI</sequence>
<dbReference type="Pfam" id="PF00366">
    <property type="entry name" value="Ribosomal_S17"/>
    <property type="match status" value="1"/>
</dbReference>
<keyword evidence="4 6" id="KW-0689">Ribosomal protein</keyword>
<name>A0A1G2CRY5_9BACT</name>
<dbReference type="GO" id="GO:0006412">
    <property type="term" value="P:translation"/>
    <property type="evidence" value="ECO:0007669"/>
    <property type="project" value="UniProtKB-UniRule"/>
</dbReference>
<organism evidence="7 8">
    <name type="scientific">Candidatus Liptonbacteria bacterium RIFOXYC1_FULL_36_8</name>
    <dbReference type="NCBI Taxonomy" id="1798655"/>
    <lineage>
        <taxon>Bacteria</taxon>
        <taxon>Candidatus Liptoniibacteriota</taxon>
    </lineage>
</organism>
<evidence type="ECO:0000256" key="6">
    <source>
        <dbReference type="HAMAP-Rule" id="MF_01345"/>
    </source>
</evidence>
<dbReference type="HAMAP" id="MF_01345_B">
    <property type="entry name" value="Ribosomal_uS17_B"/>
    <property type="match status" value="1"/>
</dbReference>
<dbReference type="PANTHER" id="PTHR10744:SF1">
    <property type="entry name" value="SMALL RIBOSOMAL SUBUNIT PROTEIN US17M"/>
    <property type="match status" value="1"/>
</dbReference>
<keyword evidence="3 6" id="KW-0694">RNA-binding</keyword>
<dbReference type="AlphaFoldDB" id="A0A1G2CRY5"/>
<dbReference type="GO" id="GO:0022627">
    <property type="term" value="C:cytosolic small ribosomal subunit"/>
    <property type="evidence" value="ECO:0007669"/>
    <property type="project" value="UniProtKB-UniRule"/>
</dbReference>
<evidence type="ECO:0000256" key="1">
    <source>
        <dbReference type="ARBA" id="ARBA00010254"/>
    </source>
</evidence>
<dbReference type="InterPro" id="IPR012340">
    <property type="entry name" value="NA-bd_OB-fold"/>
</dbReference>
<dbReference type="EMBL" id="MHLF01000006">
    <property type="protein sequence ID" value="OGZ04129.1"/>
    <property type="molecule type" value="Genomic_DNA"/>
</dbReference>
<evidence type="ECO:0000313" key="7">
    <source>
        <dbReference type="EMBL" id="OGZ04129.1"/>
    </source>
</evidence>
<comment type="caution">
    <text evidence="7">The sequence shown here is derived from an EMBL/GenBank/DDBJ whole genome shotgun (WGS) entry which is preliminary data.</text>
</comment>
<dbReference type="InterPro" id="IPR000266">
    <property type="entry name" value="Ribosomal_uS17"/>
</dbReference>
<evidence type="ECO:0000256" key="4">
    <source>
        <dbReference type="ARBA" id="ARBA00022980"/>
    </source>
</evidence>
<evidence type="ECO:0000313" key="8">
    <source>
        <dbReference type="Proteomes" id="UP000177246"/>
    </source>
</evidence>
<proteinExistence type="inferred from homology"/>
<dbReference type="SUPFAM" id="SSF50249">
    <property type="entry name" value="Nucleic acid-binding proteins"/>
    <property type="match status" value="1"/>
</dbReference>
<reference evidence="7 8" key="1">
    <citation type="journal article" date="2016" name="Nat. Commun.">
        <title>Thousands of microbial genomes shed light on interconnected biogeochemical processes in an aquifer system.</title>
        <authorList>
            <person name="Anantharaman K."/>
            <person name="Brown C.T."/>
            <person name="Hug L.A."/>
            <person name="Sharon I."/>
            <person name="Castelle C.J."/>
            <person name="Probst A.J."/>
            <person name="Thomas B.C."/>
            <person name="Singh A."/>
            <person name="Wilkins M.J."/>
            <person name="Karaoz U."/>
            <person name="Brodie E.L."/>
            <person name="Williams K.H."/>
            <person name="Hubbard S.S."/>
            <person name="Banfield J.F."/>
        </authorList>
    </citation>
    <scope>NUCLEOTIDE SEQUENCE [LARGE SCALE GENOMIC DNA]</scope>
</reference>
<evidence type="ECO:0000256" key="3">
    <source>
        <dbReference type="ARBA" id="ARBA00022884"/>
    </source>
</evidence>
<comment type="similarity">
    <text evidence="1 6">Belongs to the universal ribosomal protein uS17 family.</text>
</comment>
<protein>
    <recommendedName>
        <fullName evidence="6">Small ribosomal subunit protein uS17</fullName>
    </recommendedName>
</protein>
<dbReference type="NCBIfam" id="TIGR03635">
    <property type="entry name" value="uS17_bact"/>
    <property type="match status" value="1"/>
</dbReference>
<dbReference type="CDD" id="cd00364">
    <property type="entry name" value="Ribosomal_uS17"/>
    <property type="match status" value="1"/>
</dbReference>
<dbReference type="InterPro" id="IPR019984">
    <property type="entry name" value="Ribosomal_uS17_bact/chlr"/>
</dbReference>
<dbReference type="Gene3D" id="2.40.50.140">
    <property type="entry name" value="Nucleic acid-binding proteins"/>
    <property type="match status" value="1"/>
</dbReference>
<dbReference type="GO" id="GO:0003735">
    <property type="term" value="F:structural constituent of ribosome"/>
    <property type="evidence" value="ECO:0007669"/>
    <property type="project" value="UniProtKB-UniRule"/>
</dbReference>
<evidence type="ECO:0000256" key="5">
    <source>
        <dbReference type="ARBA" id="ARBA00023274"/>
    </source>
</evidence>
<keyword evidence="5 6" id="KW-0687">Ribonucleoprotein</keyword>
<comment type="subunit">
    <text evidence="6">Part of the 30S ribosomal subunit.</text>
</comment>
<dbReference type="NCBIfam" id="NF004123">
    <property type="entry name" value="PRK05610.1"/>
    <property type="match status" value="1"/>
</dbReference>
<gene>
    <name evidence="6" type="primary">rpsQ</name>
    <name evidence="7" type="ORF">A2430_02670</name>
</gene>
<keyword evidence="2 6" id="KW-0699">rRNA-binding</keyword>
<evidence type="ECO:0000256" key="2">
    <source>
        <dbReference type="ARBA" id="ARBA00022730"/>
    </source>
</evidence>
<accession>A0A1G2CRY5</accession>
<dbReference type="PANTHER" id="PTHR10744">
    <property type="entry name" value="40S RIBOSOMAL PROTEIN S11 FAMILY MEMBER"/>
    <property type="match status" value="1"/>
</dbReference>
<comment type="function">
    <text evidence="6">One of the primary rRNA binding proteins, it binds specifically to the 5'-end of 16S ribosomal RNA.</text>
</comment>
<dbReference type="GO" id="GO:0019843">
    <property type="term" value="F:rRNA binding"/>
    <property type="evidence" value="ECO:0007669"/>
    <property type="project" value="UniProtKB-UniRule"/>
</dbReference>
<dbReference type="Proteomes" id="UP000177246">
    <property type="component" value="Unassembled WGS sequence"/>
</dbReference>